<keyword evidence="6" id="KW-0677">Repeat</keyword>
<comment type="subcellular location">
    <subcellularLocation>
        <location evidence="1">Cytoplasm</location>
    </subcellularLocation>
</comment>
<dbReference type="KEGG" id="shr:116420718"/>
<dbReference type="InterPro" id="IPR032675">
    <property type="entry name" value="LRR_dom_sf"/>
</dbReference>
<dbReference type="RefSeq" id="XP_031803194.1">
    <property type="nucleotide sequence ID" value="XM_031947334.1"/>
</dbReference>
<comment type="similarity">
    <text evidence="2">Belongs to the PRAME family. LRRC14 subfamily.</text>
</comment>
<gene>
    <name evidence="7" type="primary">LOC116420718</name>
</gene>
<dbReference type="HOGENOM" id="CLU_039635_0_1_1"/>
<dbReference type="Pfam" id="PF13516">
    <property type="entry name" value="LRR_6"/>
    <property type="match status" value="2"/>
</dbReference>
<dbReference type="PANTHER" id="PTHR14224">
    <property type="entry name" value="SIMILAR TO PREFERENTIALLY EXPRESSED ANTIGEN IN MELANOMA-LIKE 3"/>
    <property type="match status" value="1"/>
</dbReference>
<reference evidence="7" key="2">
    <citation type="submission" date="2025-08" db="UniProtKB">
        <authorList>
            <consortium name="Ensembl"/>
        </authorList>
    </citation>
    <scope>IDENTIFICATION</scope>
</reference>
<evidence type="ECO:0000313" key="8">
    <source>
        <dbReference type="Proteomes" id="UP000007648"/>
    </source>
</evidence>
<reference evidence="7 8" key="1">
    <citation type="journal article" date="2011" name="Proc. Natl. Acad. Sci. U.S.A.">
        <title>Genetic diversity and population structure of the endangered marsupial Sarcophilus harrisii (Tasmanian devil).</title>
        <authorList>
            <person name="Miller W."/>
            <person name="Hayes V.M."/>
            <person name="Ratan A."/>
            <person name="Petersen D.C."/>
            <person name="Wittekindt N.E."/>
            <person name="Miller J."/>
            <person name="Walenz B."/>
            <person name="Knight J."/>
            <person name="Qi J."/>
            <person name="Zhao F."/>
            <person name="Wang Q."/>
            <person name="Bedoya-Reina O.C."/>
            <person name="Katiyar N."/>
            <person name="Tomsho L.P."/>
            <person name="Kasson L.M."/>
            <person name="Hardie R.A."/>
            <person name="Woodbridge P."/>
            <person name="Tindall E.A."/>
            <person name="Bertelsen M.F."/>
            <person name="Dixon D."/>
            <person name="Pyecroft S."/>
            <person name="Helgen K.M."/>
            <person name="Lesk A.M."/>
            <person name="Pringle T.H."/>
            <person name="Patterson N."/>
            <person name="Zhang Y."/>
            <person name="Kreiss A."/>
            <person name="Woods G.M."/>
            <person name="Jones M.E."/>
            <person name="Schuster S.C."/>
        </authorList>
    </citation>
    <scope>NUCLEOTIDE SEQUENCE [LARGE SCALE GENOMIC DNA]</scope>
</reference>
<accession>G3VLC1</accession>
<keyword evidence="5" id="KW-0433">Leucine-rich repeat</keyword>
<dbReference type="GeneTree" id="ENSGT01030000234531"/>
<dbReference type="Proteomes" id="UP000007648">
    <property type="component" value="Unassembled WGS sequence"/>
</dbReference>
<dbReference type="InParanoid" id="G3VLC1"/>
<evidence type="ECO:0000256" key="2">
    <source>
        <dbReference type="ARBA" id="ARBA00009552"/>
    </source>
</evidence>
<dbReference type="OrthoDB" id="6479713at2759"/>
<dbReference type="GO" id="GO:0005737">
    <property type="term" value="C:cytoplasm"/>
    <property type="evidence" value="ECO:0007669"/>
    <property type="project" value="UniProtKB-SubCell"/>
</dbReference>
<dbReference type="GeneID" id="116420718"/>
<evidence type="ECO:0000256" key="3">
    <source>
        <dbReference type="ARBA" id="ARBA00014228"/>
    </source>
</evidence>
<dbReference type="InterPro" id="IPR001611">
    <property type="entry name" value="Leu-rich_rpt"/>
</dbReference>
<protein>
    <recommendedName>
        <fullName evidence="3">Leucine-rich repeat-containing protein 14</fullName>
    </recommendedName>
</protein>
<sequence>MDDSQQLPNRRLQQLDMTGLVNQNIWWNLTIMRLWASSISRAQLYVSSQHDPQSQTRDQEAKASPVTTFPKEMCMELLVDLQVSSSSKKFLKEAFSANANSPLHLKCQDLYTTDIIDHDFGQLLSLLDPLTIRRVDLNYGKIILNDVGWFLSQITTFQNLQSLKLPSFSEQEIQKMNSTPKTLVDILAAELSKLKHLREISVHSLCLSDKVEDLLRDLPCSLESLQLSFCSLTTKDLIYLARNQHSTHLIKLDLAGNKLTDQLDAFLELLKSASNSLKWLNVTKCGIKDSDFHKTLS</sequence>
<evidence type="ECO:0000256" key="1">
    <source>
        <dbReference type="ARBA" id="ARBA00004496"/>
    </source>
</evidence>
<dbReference type="RefSeq" id="XP_031803193.1">
    <property type="nucleotide sequence ID" value="XM_031947333.1"/>
</dbReference>
<name>G3VLC1_SARHA</name>
<organism evidence="7 8">
    <name type="scientific">Sarcophilus harrisii</name>
    <name type="common">Tasmanian devil</name>
    <name type="synonym">Sarcophilus laniarius</name>
    <dbReference type="NCBI Taxonomy" id="9305"/>
    <lineage>
        <taxon>Eukaryota</taxon>
        <taxon>Metazoa</taxon>
        <taxon>Chordata</taxon>
        <taxon>Craniata</taxon>
        <taxon>Vertebrata</taxon>
        <taxon>Euteleostomi</taxon>
        <taxon>Mammalia</taxon>
        <taxon>Metatheria</taxon>
        <taxon>Dasyuromorphia</taxon>
        <taxon>Dasyuridae</taxon>
        <taxon>Sarcophilus</taxon>
    </lineage>
</organism>
<proteinExistence type="inferred from homology"/>
<evidence type="ECO:0000313" key="7">
    <source>
        <dbReference type="Ensembl" id="ENSSHAP00000003976.2"/>
    </source>
</evidence>
<evidence type="ECO:0000256" key="4">
    <source>
        <dbReference type="ARBA" id="ARBA00022490"/>
    </source>
</evidence>
<keyword evidence="4" id="KW-0963">Cytoplasm</keyword>
<dbReference type="Gene3D" id="3.80.10.10">
    <property type="entry name" value="Ribonuclease Inhibitor"/>
    <property type="match status" value="1"/>
</dbReference>
<dbReference type="eggNOG" id="ENOG502QWSJ">
    <property type="taxonomic scope" value="Eukaryota"/>
</dbReference>
<keyword evidence="8" id="KW-1185">Reference proteome</keyword>
<dbReference type="PANTHER" id="PTHR14224:SF9">
    <property type="entry name" value="LEUCINE-RICH REPEAT-CONTAINING PROTEIN 14"/>
    <property type="match status" value="1"/>
</dbReference>
<dbReference type="SUPFAM" id="SSF52047">
    <property type="entry name" value="RNI-like"/>
    <property type="match status" value="1"/>
</dbReference>
<evidence type="ECO:0000256" key="5">
    <source>
        <dbReference type="ARBA" id="ARBA00022614"/>
    </source>
</evidence>
<dbReference type="AlphaFoldDB" id="G3VLC1"/>
<reference evidence="7" key="3">
    <citation type="submission" date="2025-09" db="UniProtKB">
        <authorList>
            <consortium name="Ensembl"/>
        </authorList>
    </citation>
    <scope>IDENTIFICATION</scope>
</reference>
<dbReference type="InterPro" id="IPR050694">
    <property type="entry name" value="LRRC14/PRAME"/>
</dbReference>
<evidence type="ECO:0000256" key="6">
    <source>
        <dbReference type="ARBA" id="ARBA00022737"/>
    </source>
</evidence>
<dbReference type="Ensembl" id="ENSSHAT00000004016.2">
    <property type="protein sequence ID" value="ENSSHAP00000003976.2"/>
    <property type="gene ID" value="ENSSHAG00000003503.2"/>
</dbReference>